<protein>
    <submittedName>
        <fullName evidence="8">HicA toxin of toxin-antitoxin</fullName>
    </submittedName>
</protein>
<dbReference type="SUPFAM" id="SSF54786">
    <property type="entry name" value="YcfA/nrd intein domain"/>
    <property type="match status" value="1"/>
</dbReference>
<keyword evidence="7" id="KW-0346">Stress response</keyword>
<evidence type="ECO:0000256" key="1">
    <source>
        <dbReference type="ARBA" id="ARBA00006620"/>
    </source>
</evidence>
<evidence type="ECO:0000256" key="7">
    <source>
        <dbReference type="ARBA" id="ARBA00023016"/>
    </source>
</evidence>
<reference evidence="8 9" key="1">
    <citation type="submission" date="2016-10" db="EMBL/GenBank/DDBJ databases">
        <authorList>
            <person name="de Groot N.N."/>
        </authorList>
    </citation>
    <scope>NUCLEOTIDE SEQUENCE [LARGE SCALE GENOMIC DNA]</scope>
    <source>
        <strain evidence="8 9">Nm146</strain>
    </source>
</reference>
<keyword evidence="6" id="KW-0694">RNA-binding</keyword>
<name>A0A1I4KR95_9PROT</name>
<evidence type="ECO:0000256" key="2">
    <source>
        <dbReference type="ARBA" id="ARBA00022649"/>
    </source>
</evidence>
<comment type="similarity">
    <text evidence="1">Belongs to the HicA mRNA interferase family.</text>
</comment>
<dbReference type="Pfam" id="PF07927">
    <property type="entry name" value="HicA_toxin"/>
    <property type="match status" value="1"/>
</dbReference>
<evidence type="ECO:0000256" key="6">
    <source>
        <dbReference type="ARBA" id="ARBA00022884"/>
    </source>
</evidence>
<dbReference type="GO" id="GO:0003729">
    <property type="term" value="F:mRNA binding"/>
    <property type="evidence" value="ECO:0007669"/>
    <property type="project" value="InterPro"/>
</dbReference>
<keyword evidence="4" id="KW-0255">Endonuclease</keyword>
<sequence>MLQSWHHDTPEKYIDPLLVTEYSYTMNKADKLIEKLRNSPNGIGFTDFEAALARLGWKFDRQSGSHRLWISPKGARLPLQANGPKAKGYQVKQFLKIYDQEEKI</sequence>
<evidence type="ECO:0000313" key="9">
    <source>
        <dbReference type="Proteomes" id="UP000199561"/>
    </source>
</evidence>
<dbReference type="InterPro" id="IPR038570">
    <property type="entry name" value="HicA_sf"/>
</dbReference>
<dbReference type="Proteomes" id="UP000199561">
    <property type="component" value="Unassembled WGS sequence"/>
</dbReference>
<dbReference type="GO" id="GO:0016787">
    <property type="term" value="F:hydrolase activity"/>
    <property type="evidence" value="ECO:0007669"/>
    <property type="project" value="UniProtKB-KW"/>
</dbReference>
<gene>
    <name evidence="8" type="ORF">SAMN05421880_1013</name>
</gene>
<organism evidence="8 9">
    <name type="scientific">Nitrosomonas nitrosa</name>
    <dbReference type="NCBI Taxonomy" id="52442"/>
    <lineage>
        <taxon>Bacteria</taxon>
        <taxon>Pseudomonadati</taxon>
        <taxon>Pseudomonadota</taxon>
        <taxon>Betaproteobacteria</taxon>
        <taxon>Nitrosomonadales</taxon>
        <taxon>Nitrosomonadaceae</taxon>
        <taxon>Nitrosomonas</taxon>
    </lineage>
</organism>
<dbReference type="InterPro" id="IPR012933">
    <property type="entry name" value="HicA_mRNA_interferase"/>
</dbReference>
<evidence type="ECO:0000256" key="4">
    <source>
        <dbReference type="ARBA" id="ARBA00022759"/>
    </source>
</evidence>
<dbReference type="GO" id="GO:0004519">
    <property type="term" value="F:endonuclease activity"/>
    <property type="evidence" value="ECO:0007669"/>
    <property type="project" value="UniProtKB-KW"/>
</dbReference>
<evidence type="ECO:0000256" key="3">
    <source>
        <dbReference type="ARBA" id="ARBA00022722"/>
    </source>
</evidence>
<dbReference type="EMBL" id="FOUF01000001">
    <property type="protein sequence ID" value="SFL81265.1"/>
    <property type="molecule type" value="Genomic_DNA"/>
</dbReference>
<keyword evidence="3" id="KW-0540">Nuclease</keyword>
<evidence type="ECO:0000256" key="5">
    <source>
        <dbReference type="ARBA" id="ARBA00022801"/>
    </source>
</evidence>
<evidence type="ECO:0000313" key="8">
    <source>
        <dbReference type="EMBL" id="SFL81265.1"/>
    </source>
</evidence>
<accession>A0A1I4KR95</accession>
<dbReference type="AlphaFoldDB" id="A0A1I4KR95"/>
<keyword evidence="5" id="KW-0378">Hydrolase</keyword>
<keyword evidence="2" id="KW-1277">Toxin-antitoxin system</keyword>
<proteinExistence type="inferred from homology"/>
<keyword evidence="9" id="KW-1185">Reference proteome</keyword>
<dbReference type="Gene3D" id="3.30.920.30">
    <property type="entry name" value="Hypothetical protein"/>
    <property type="match status" value="1"/>
</dbReference>
<dbReference type="STRING" id="52442.SAMN05421880_1013"/>